<comment type="caution">
    <text evidence="8">The sequence shown here is derived from an EMBL/GenBank/DDBJ whole genome shotgun (WGS) entry which is preliminary data.</text>
</comment>
<comment type="function">
    <text evidence="6">Also exhibits azoreductase activity. Catalyzes the reductive cleavage of the azo bond in aromatic azo compounds to the corresponding amines.</text>
</comment>
<dbReference type="InterPro" id="IPR050104">
    <property type="entry name" value="FMN-dep_NADH:Q_OxRdtase_AzoR1"/>
</dbReference>
<dbReference type="OrthoDB" id="9787136at2"/>
<dbReference type="Gene3D" id="3.40.50.360">
    <property type="match status" value="1"/>
</dbReference>
<organism evidence="8 9">
    <name type="scientific">Pseudomonas asplenii</name>
    <dbReference type="NCBI Taxonomy" id="53407"/>
    <lineage>
        <taxon>Bacteria</taxon>
        <taxon>Pseudomonadati</taxon>
        <taxon>Pseudomonadota</taxon>
        <taxon>Gammaproteobacteria</taxon>
        <taxon>Pseudomonadales</taxon>
        <taxon>Pseudomonadaceae</taxon>
        <taxon>Pseudomonas</taxon>
    </lineage>
</organism>
<keyword evidence="2 6" id="KW-0288">FMN</keyword>
<dbReference type="EC" id="1.7.1.17" evidence="6"/>
<evidence type="ECO:0000256" key="6">
    <source>
        <dbReference type="HAMAP-Rule" id="MF_01216"/>
    </source>
</evidence>
<dbReference type="EC" id="1.6.5.-" evidence="6"/>
<evidence type="ECO:0000256" key="3">
    <source>
        <dbReference type="ARBA" id="ARBA00023002"/>
    </source>
</evidence>
<comment type="cofactor">
    <cofactor evidence="6">
        <name>FMN</name>
        <dbReference type="ChEBI" id="CHEBI:58210"/>
    </cofactor>
    <text evidence="6">Binds 1 FMN per subunit.</text>
</comment>
<gene>
    <name evidence="6" type="primary">azoR</name>
    <name evidence="8" type="ORF">PF66_01009</name>
</gene>
<keyword evidence="3 6" id="KW-0560">Oxidoreductase</keyword>
<feature type="binding site" evidence="6">
    <location>
        <position position="10"/>
    </location>
    <ligand>
        <name>FMN</name>
        <dbReference type="ChEBI" id="CHEBI:58210"/>
    </ligand>
</feature>
<dbReference type="InterPro" id="IPR003680">
    <property type="entry name" value="Flavodoxin_fold"/>
</dbReference>
<dbReference type="Proteomes" id="UP000037931">
    <property type="component" value="Unassembled WGS sequence"/>
</dbReference>
<dbReference type="Pfam" id="PF02525">
    <property type="entry name" value="Flavodoxin_2"/>
    <property type="match status" value="1"/>
</dbReference>
<evidence type="ECO:0000313" key="8">
    <source>
        <dbReference type="EMBL" id="KPA92331.1"/>
    </source>
</evidence>
<dbReference type="GO" id="GO:0016652">
    <property type="term" value="F:oxidoreductase activity, acting on NAD(P)H as acceptor"/>
    <property type="evidence" value="ECO:0007669"/>
    <property type="project" value="UniProtKB-UniRule"/>
</dbReference>
<dbReference type="GO" id="GO:0009055">
    <property type="term" value="F:electron transfer activity"/>
    <property type="evidence" value="ECO:0007669"/>
    <property type="project" value="UniProtKB-UniRule"/>
</dbReference>
<evidence type="ECO:0000313" key="9">
    <source>
        <dbReference type="Proteomes" id="UP000037931"/>
    </source>
</evidence>
<keyword evidence="9" id="KW-1185">Reference proteome</keyword>
<protein>
    <recommendedName>
        <fullName evidence="6">FMN dependent NADH:quinone oxidoreductase</fullName>
        <ecNumber evidence="6">1.6.5.-</ecNumber>
    </recommendedName>
    <alternativeName>
        <fullName evidence="6">Azo-dye reductase</fullName>
    </alternativeName>
    <alternativeName>
        <fullName evidence="6">FMN-dependent NADH-azo compound oxidoreductase</fullName>
    </alternativeName>
    <alternativeName>
        <fullName evidence="6">FMN-dependent NADH-azoreductase</fullName>
        <ecNumber evidence="6">1.7.1.17</ecNumber>
    </alternativeName>
</protein>
<dbReference type="PANTHER" id="PTHR43741:SF2">
    <property type="entry name" value="FMN-DEPENDENT NADH:QUINONE OXIDOREDUCTASE"/>
    <property type="match status" value="1"/>
</dbReference>
<evidence type="ECO:0000256" key="4">
    <source>
        <dbReference type="ARBA" id="ARBA00023027"/>
    </source>
</evidence>
<dbReference type="InterPro" id="IPR029039">
    <property type="entry name" value="Flavoprotein-like_sf"/>
</dbReference>
<dbReference type="HAMAP" id="MF_01216">
    <property type="entry name" value="Azoreductase_type1"/>
    <property type="match status" value="1"/>
</dbReference>
<comment type="catalytic activity">
    <reaction evidence="6">
        <text>2 a quinone + NADH + H(+) = 2 a 1,4-benzosemiquinone + NAD(+)</text>
        <dbReference type="Rhea" id="RHEA:65952"/>
        <dbReference type="ChEBI" id="CHEBI:15378"/>
        <dbReference type="ChEBI" id="CHEBI:57540"/>
        <dbReference type="ChEBI" id="CHEBI:57945"/>
        <dbReference type="ChEBI" id="CHEBI:132124"/>
        <dbReference type="ChEBI" id="CHEBI:134225"/>
    </reaction>
</comment>
<proteinExistence type="inferred from homology"/>
<comment type="subunit">
    <text evidence="6">Homodimer.</text>
</comment>
<dbReference type="RefSeq" id="WP_054062052.1">
    <property type="nucleotide sequence ID" value="NZ_JSYZ01000003.1"/>
</dbReference>
<dbReference type="GO" id="GO:0016655">
    <property type="term" value="F:oxidoreductase activity, acting on NAD(P)H, quinone or similar compound as acceptor"/>
    <property type="evidence" value="ECO:0007669"/>
    <property type="project" value="InterPro"/>
</dbReference>
<evidence type="ECO:0000256" key="1">
    <source>
        <dbReference type="ARBA" id="ARBA00022630"/>
    </source>
</evidence>
<dbReference type="PATRIC" id="fig|50340.43.peg.3892"/>
<keyword evidence="1 6" id="KW-0285">Flavoprotein</keyword>
<name>A0A0N0VKR4_9PSED</name>
<dbReference type="SUPFAM" id="SSF52218">
    <property type="entry name" value="Flavoproteins"/>
    <property type="match status" value="1"/>
</dbReference>
<accession>A0A0N0VKR4</accession>
<evidence type="ECO:0000256" key="5">
    <source>
        <dbReference type="ARBA" id="ARBA00048542"/>
    </source>
</evidence>
<feature type="domain" description="Flavodoxin-like fold" evidence="7">
    <location>
        <begin position="3"/>
        <end position="187"/>
    </location>
</feature>
<dbReference type="STRING" id="50340.PF66_01009"/>
<keyword evidence="4 6" id="KW-0520">NAD</keyword>
<dbReference type="EMBL" id="JSYZ01000003">
    <property type="protein sequence ID" value="KPA92331.1"/>
    <property type="molecule type" value="Genomic_DNA"/>
</dbReference>
<dbReference type="AlphaFoldDB" id="A0A0N0VKR4"/>
<sequence length="200" mass="22000">MSRALLLNFSPHGTAARGYQLAADVLRDWPGVTEVIERQLGREPLPAVTRDYATAVTALDGQAPAVEVSERQIVELESSDLLVLCTPLHNFTQPAALKVWVDHVVRIQRSFGRNEAGLKVGLLRDRPTFVLVSSGGFIQGERANQPDFLTPCLTAQLDCVGIRQVNFIYLQGSVRGDEAVRREMVEARKCFLEGLTAVVC</sequence>
<comment type="catalytic activity">
    <reaction evidence="5">
        <text>N,N-dimethyl-1,4-phenylenediamine + anthranilate + 2 NAD(+) = 2-(4-dimethylaminophenyl)diazenylbenzoate + 2 NADH + 2 H(+)</text>
        <dbReference type="Rhea" id="RHEA:55872"/>
        <dbReference type="ChEBI" id="CHEBI:15378"/>
        <dbReference type="ChEBI" id="CHEBI:15783"/>
        <dbReference type="ChEBI" id="CHEBI:16567"/>
        <dbReference type="ChEBI" id="CHEBI:57540"/>
        <dbReference type="ChEBI" id="CHEBI:57945"/>
        <dbReference type="ChEBI" id="CHEBI:71579"/>
        <dbReference type="EC" id="1.7.1.17"/>
    </reaction>
    <physiologicalReaction direction="right-to-left" evidence="5">
        <dbReference type="Rhea" id="RHEA:55874"/>
    </physiologicalReaction>
</comment>
<dbReference type="InterPro" id="IPR023048">
    <property type="entry name" value="NADH:quinone_OxRdtase_FMN_depd"/>
</dbReference>
<comment type="caution">
    <text evidence="6">Lacks conserved residue(s) required for the propagation of feature annotation.</text>
</comment>
<evidence type="ECO:0000259" key="7">
    <source>
        <dbReference type="Pfam" id="PF02525"/>
    </source>
</evidence>
<feature type="binding site" evidence="6">
    <location>
        <begin position="133"/>
        <end position="136"/>
    </location>
    <ligand>
        <name>FMN</name>
        <dbReference type="ChEBI" id="CHEBI:58210"/>
    </ligand>
</feature>
<comment type="similarity">
    <text evidence="6">Belongs to the azoreductase type 1 family.</text>
</comment>
<reference evidence="8 9" key="1">
    <citation type="journal article" date="2015" name="PLoS ONE">
        <title>Rice-Infecting Pseudomonas Genomes Are Highly Accessorized and Harbor Multiple Putative Virulence Mechanisms to Cause Sheath Brown Rot.</title>
        <authorList>
            <person name="Quibod I.L."/>
            <person name="Grande G."/>
            <person name="Oreiro E.G."/>
            <person name="Borja F.N."/>
            <person name="Dossa G.S."/>
            <person name="Mauleon R."/>
            <person name="Cruz C.V."/>
            <person name="Oliva R."/>
        </authorList>
    </citation>
    <scope>NUCLEOTIDE SEQUENCE [LARGE SCALE GENOMIC DNA]</scope>
    <source>
        <strain evidence="8 9">IRRI 6609</strain>
    </source>
</reference>
<comment type="function">
    <text evidence="6">Quinone reductase that provides resistance to thiol-specific stress caused by electrophilic quinones.</text>
</comment>
<dbReference type="GO" id="GO:0010181">
    <property type="term" value="F:FMN binding"/>
    <property type="evidence" value="ECO:0007669"/>
    <property type="project" value="UniProtKB-UniRule"/>
</dbReference>
<dbReference type="PANTHER" id="PTHR43741">
    <property type="entry name" value="FMN-DEPENDENT NADH-AZOREDUCTASE 1"/>
    <property type="match status" value="1"/>
</dbReference>
<evidence type="ECO:0000256" key="2">
    <source>
        <dbReference type="ARBA" id="ARBA00022643"/>
    </source>
</evidence>